<keyword evidence="4 7" id="KW-0812">Transmembrane</keyword>
<gene>
    <name evidence="10" type="ORF">KCH_70140</name>
</gene>
<dbReference type="RefSeq" id="WP_035869286.1">
    <property type="nucleotide sequence ID" value="NZ_KK853997.1"/>
</dbReference>
<keyword evidence="5 7" id="KW-1133">Transmembrane helix</keyword>
<dbReference type="InterPro" id="IPR000515">
    <property type="entry name" value="MetI-like"/>
</dbReference>
<feature type="domain" description="ABC transmembrane type-1" evidence="9">
    <location>
        <begin position="111"/>
        <end position="320"/>
    </location>
</feature>
<dbReference type="HOGENOM" id="CLU_036879_0_0_11"/>
<evidence type="ECO:0000256" key="6">
    <source>
        <dbReference type="ARBA" id="ARBA00023136"/>
    </source>
</evidence>
<keyword evidence="6 7" id="KW-0472">Membrane</keyword>
<comment type="subcellular location">
    <subcellularLocation>
        <location evidence="1 7">Cell membrane</location>
        <topology evidence="1 7">Multi-pass membrane protein</topology>
    </subcellularLocation>
</comment>
<dbReference type="GO" id="GO:0005886">
    <property type="term" value="C:plasma membrane"/>
    <property type="evidence" value="ECO:0007669"/>
    <property type="project" value="UniProtKB-SubCell"/>
</dbReference>
<dbReference type="SUPFAM" id="SSF161098">
    <property type="entry name" value="MetI-like"/>
    <property type="match status" value="1"/>
</dbReference>
<evidence type="ECO:0000256" key="4">
    <source>
        <dbReference type="ARBA" id="ARBA00022692"/>
    </source>
</evidence>
<dbReference type="InterPro" id="IPR045621">
    <property type="entry name" value="BPD_transp_1_N"/>
</dbReference>
<evidence type="ECO:0000256" key="2">
    <source>
        <dbReference type="ARBA" id="ARBA00022448"/>
    </source>
</evidence>
<dbReference type="AlphaFoldDB" id="A0A066YIB8"/>
<dbReference type="GO" id="GO:0055085">
    <property type="term" value="P:transmembrane transport"/>
    <property type="evidence" value="ECO:0007669"/>
    <property type="project" value="InterPro"/>
</dbReference>
<evidence type="ECO:0000313" key="11">
    <source>
        <dbReference type="Proteomes" id="UP000027178"/>
    </source>
</evidence>
<protein>
    <recommendedName>
        <fullName evidence="9">ABC transmembrane type-1 domain-containing protein</fullName>
    </recommendedName>
</protein>
<dbReference type="EMBL" id="JNBY01000149">
    <property type="protein sequence ID" value="KDN81203.1"/>
    <property type="molecule type" value="Genomic_DNA"/>
</dbReference>
<keyword evidence="2 7" id="KW-0813">Transport</keyword>
<evidence type="ECO:0000256" key="8">
    <source>
        <dbReference type="SAM" id="SignalP"/>
    </source>
</evidence>
<name>A0A066YIB8_9ACTN</name>
<keyword evidence="8" id="KW-0732">Signal</keyword>
<dbReference type="PATRIC" id="fig|1348663.4.peg.6787"/>
<dbReference type="Pfam" id="PF19300">
    <property type="entry name" value="BPD_transp_1_N"/>
    <property type="match status" value="1"/>
</dbReference>
<reference evidence="10 11" key="1">
    <citation type="submission" date="2014-05" db="EMBL/GenBank/DDBJ databases">
        <title>Draft Genome Sequence of Kitasatospora cheerisanensis KCTC 2395.</title>
        <authorList>
            <person name="Nam D.H."/>
        </authorList>
    </citation>
    <scope>NUCLEOTIDE SEQUENCE [LARGE SCALE GENOMIC DNA]</scope>
    <source>
        <strain evidence="10 11">KCTC 2395</strain>
    </source>
</reference>
<evidence type="ECO:0000313" key="10">
    <source>
        <dbReference type="EMBL" id="KDN81203.1"/>
    </source>
</evidence>
<dbReference type="Gene3D" id="1.10.3720.10">
    <property type="entry name" value="MetI-like"/>
    <property type="match status" value="1"/>
</dbReference>
<dbReference type="PROSITE" id="PS50928">
    <property type="entry name" value="ABC_TM1"/>
    <property type="match status" value="1"/>
</dbReference>
<dbReference type="Proteomes" id="UP000027178">
    <property type="component" value="Unassembled WGS sequence"/>
</dbReference>
<dbReference type="OrthoDB" id="147639at2"/>
<sequence length="331" mass="34801">MLTFVLRRTLQALGVLLAVSAAAFALFYAAPADPARAACGPRCDSGQIAAVRQSMGLDQPLLTQYTEYLAGVVAGRDINDVDGSAIHCAAPCLGYSYRLHQPVAEALADHLPVTLSLTAGALAVLLVLGLGTGFVSALRHGRRTDRLLSGFTLVGASVQIYFLGYLAQWWLVHSTGLLPLPSYTPPTEDPAAWAGGMLLPWLVLGFVNSAVFARLSRSQLLETMNEEYVRTARAKGLGRLRAHLKYTSRGAAGPLVQLLGLEAGALLGGAVISETVFGLNGVGRFAAQAVSGQDLPAVVGAVLLAACFVVLFVALADLAVAWLDPRIRLGR</sequence>
<evidence type="ECO:0000259" key="9">
    <source>
        <dbReference type="PROSITE" id="PS50928"/>
    </source>
</evidence>
<accession>A0A066YIB8</accession>
<feature type="transmembrane region" description="Helical" evidence="7">
    <location>
        <begin position="255"/>
        <end position="277"/>
    </location>
</feature>
<dbReference type="PANTHER" id="PTHR43163">
    <property type="entry name" value="DIPEPTIDE TRANSPORT SYSTEM PERMEASE PROTEIN DPPB-RELATED"/>
    <property type="match status" value="1"/>
</dbReference>
<feature type="transmembrane region" description="Helical" evidence="7">
    <location>
        <begin position="117"/>
        <end position="138"/>
    </location>
</feature>
<feature type="signal peptide" evidence="8">
    <location>
        <begin position="1"/>
        <end position="25"/>
    </location>
</feature>
<evidence type="ECO:0000256" key="1">
    <source>
        <dbReference type="ARBA" id="ARBA00004651"/>
    </source>
</evidence>
<dbReference type="Pfam" id="PF00528">
    <property type="entry name" value="BPD_transp_1"/>
    <property type="match status" value="1"/>
</dbReference>
<comment type="caution">
    <text evidence="10">The sequence shown here is derived from an EMBL/GenBank/DDBJ whole genome shotgun (WGS) entry which is preliminary data.</text>
</comment>
<feature type="transmembrane region" description="Helical" evidence="7">
    <location>
        <begin position="191"/>
        <end position="215"/>
    </location>
</feature>
<dbReference type="CDD" id="cd06261">
    <property type="entry name" value="TM_PBP2"/>
    <property type="match status" value="1"/>
</dbReference>
<dbReference type="PANTHER" id="PTHR43163:SF7">
    <property type="entry name" value="DIPEPTIDE-TRANSPORT INTEGRAL MEMBRANE PROTEIN ABC TRANSPORTER DPPB-RELATED"/>
    <property type="match status" value="1"/>
</dbReference>
<evidence type="ECO:0000256" key="5">
    <source>
        <dbReference type="ARBA" id="ARBA00022989"/>
    </source>
</evidence>
<organism evidence="10 11">
    <name type="scientific">Kitasatospora cheerisanensis KCTC 2395</name>
    <dbReference type="NCBI Taxonomy" id="1348663"/>
    <lineage>
        <taxon>Bacteria</taxon>
        <taxon>Bacillati</taxon>
        <taxon>Actinomycetota</taxon>
        <taxon>Actinomycetes</taxon>
        <taxon>Kitasatosporales</taxon>
        <taxon>Streptomycetaceae</taxon>
        <taxon>Kitasatospora</taxon>
    </lineage>
</organism>
<dbReference type="InterPro" id="IPR035906">
    <property type="entry name" value="MetI-like_sf"/>
</dbReference>
<feature type="transmembrane region" description="Helical" evidence="7">
    <location>
        <begin position="297"/>
        <end position="323"/>
    </location>
</feature>
<proteinExistence type="inferred from homology"/>
<dbReference type="eggNOG" id="COG0601">
    <property type="taxonomic scope" value="Bacteria"/>
</dbReference>
<feature type="transmembrane region" description="Helical" evidence="7">
    <location>
        <begin position="150"/>
        <end position="171"/>
    </location>
</feature>
<keyword evidence="3" id="KW-1003">Cell membrane</keyword>
<comment type="similarity">
    <text evidence="7">Belongs to the binding-protein-dependent transport system permease family.</text>
</comment>
<evidence type="ECO:0000256" key="7">
    <source>
        <dbReference type="RuleBase" id="RU363032"/>
    </source>
</evidence>
<feature type="chain" id="PRO_5038334271" description="ABC transmembrane type-1 domain-containing protein" evidence="8">
    <location>
        <begin position="26"/>
        <end position="331"/>
    </location>
</feature>
<evidence type="ECO:0000256" key="3">
    <source>
        <dbReference type="ARBA" id="ARBA00022475"/>
    </source>
</evidence>
<keyword evidence="11" id="KW-1185">Reference proteome</keyword>